<reference evidence="2" key="2">
    <citation type="submission" date="2025-08" db="UniProtKB">
        <authorList>
            <consortium name="RefSeq"/>
        </authorList>
    </citation>
    <scope>IDENTIFICATION</scope>
</reference>
<organism evidence="1 2">
    <name type="scientific">Gossypium hirsutum</name>
    <name type="common">Upland cotton</name>
    <name type="synonym">Gossypium mexicanum</name>
    <dbReference type="NCBI Taxonomy" id="3635"/>
    <lineage>
        <taxon>Eukaryota</taxon>
        <taxon>Viridiplantae</taxon>
        <taxon>Streptophyta</taxon>
        <taxon>Embryophyta</taxon>
        <taxon>Tracheophyta</taxon>
        <taxon>Spermatophyta</taxon>
        <taxon>Magnoliopsida</taxon>
        <taxon>eudicotyledons</taxon>
        <taxon>Gunneridae</taxon>
        <taxon>Pentapetalae</taxon>
        <taxon>rosids</taxon>
        <taxon>malvids</taxon>
        <taxon>Malvales</taxon>
        <taxon>Malvaceae</taxon>
        <taxon>Malvoideae</taxon>
        <taxon>Gossypium</taxon>
    </lineage>
</organism>
<evidence type="ECO:0000313" key="2">
    <source>
        <dbReference type="RefSeq" id="XP_016676600.1"/>
    </source>
</evidence>
<dbReference type="GeneID" id="107895898"/>
<proteinExistence type="predicted"/>
<reference evidence="1" key="1">
    <citation type="journal article" date="2020" name="Nat. Genet.">
        <title>Genomic diversifications of five Gossypium allopolyploid species and their impact on cotton improvement.</title>
        <authorList>
            <person name="Chen Z.J."/>
            <person name="Sreedasyam A."/>
            <person name="Ando A."/>
            <person name="Song Q."/>
            <person name="De Santiago L.M."/>
            <person name="Hulse-Kemp A.M."/>
            <person name="Ding M."/>
            <person name="Ye W."/>
            <person name="Kirkbride R.C."/>
            <person name="Jenkins J."/>
            <person name="Plott C."/>
            <person name="Lovell J."/>
            <person name="Lin Y.M."/>
            <person name="Vaughn R."/>
            <person name="Liu B."/>
            <person name="Simpson S."/>
            <person name="Scheffler B.E."/>
            <person name="Wen L."/>
            <person name="Saski C.A."/>
            <person name="Grover C.E."/>
            <person name="Hu G."/>
            <person name="Conover J.L."/>
            <person name="Carlson J.W."/>
            <person name="Shu S."/>
            <person name="Boston L.B."/>
            <person name="Williams M."/>
            <person name="Peterson D.G."/>
            <person name="McGee K."/>
            <person name="Jones D.C."/>
            <person name="Wendel J.F."/>
            <person name="Stelly D.M."/>
            <person name="Grimwood J."/>
            <person name="Schmutz J."/>
        </authorList>
    </citation>
    <scope>NUCLEOTIDE SEQUENCE [LARGE SCALE GENOMIC DNA]</scope>
    <source>
        <strain evidence="1">cv. TM-1</strain>
    </source>
</reference>
<dbReference type="PANTHER" id="PTHR34482">
    <property type="entry name" value="DNA DAMAGE-INDUCIBLE PROTEIN 1-LIKE"/>
    <property type="match status" value="1"/>
</dbReference>
<dbReference type="AlphaFoldDB" id="A0A1U8IEH8"/>
<evidence type="ECO:0000313" key="1">
    <source>
        <dbReference type="Proteomes" id="UP000818029"/>
    </source>
</evidence>
<dbReference type="PaxDb" id="3635-A0A1U8IEH8"/>
<keyword evidence="1" id="KW-1185">Reference proteome</keyword>
<accession>A0A1U8IEH8</accession>
<dbReference type="SMR" id="A0A1U8IEH8"/>
<dbReference type="KEGG" id="ghi:107895898"/>
<dbReference type="PANTHER" id="PTHR34482:SF36">
    <property type="entry name" value="RETROTRANSPOSON GAG DOMAIN-CONTAINING PROTEIN"/>
    <property type="match status" value="1"/>
</dbReference>
<name>A0A1U8IEH8_GOSHI</name>
<protein>
    <submittedName>
        <fullName evidence="2">Uncharacterized protein</fullName>
    </submittedName>
</protein>
<dbReference type="Proteomes" id="UP000818029">
    <property type="component" value="Chromosome A09"/>
</dbReference>
<dbReference type="RefSeq" id="XP_016676600.1">
    <property type="nucleotide sequence ID" value="XM_016821111.1"/>
</dbReference>
<sequence>MEATERIMDGLDFTSEQKLKKTISLLRDEAYQWWLTGKYVRASYIDARRREFLSFTKGDRLVVEYEAEFLRLSRYERGMVATEYERCVCFEDGLRNSLRVLIAPQKEHDFSALVEKAKIAEKVKRNECQNRDRGKSKRDLEP</sequence>
<gene>
    <name evidence="2" type="primary">LOC107895898</name>
</gene>
<dbReference type="OrthoDB" id="1719418at2759"/>